<dbReference type="EMBL" id="BK015188">
    <property type="protein sequence ID" value="DAD95000.1"/>
    <property type="molecule type" value="Genomic_DNA"/>
</dbReference>
<accession>A0A8S5NL89</accession>
<protein>
    <submittedName>
        <fullName evidence="1">Uncharacterized protein</fullName>
    </submittedName>
</protein>
<organism evidence="1">
    <name type="scientific">Siphoviridae sp. ctGfF74</name>
    <dbReference type="NCBI Taxonomy" id="2826223"/>
    <lineage>
        <taxon>Viruses</taxon>
        <taxon>Duplodnaviria</taxon>
        <taxon>Heunggongvirae</taxon>
        <taxon>Uroviricota</taxon>
        <taxon>Caudoviricetes</taxon>
    </lineage>
</organism>
<evidence type="ECO:0000313" key="1">
    <source>
        <dbReference type="EMBL" id="DAD95000.1"/>
    </source>
</evidence>
<reference evidence="1" key="1">
    <citation type="journal article" date="2021" name="Proc. Natl. Acad. Sci. U.S.A.">
        <title>A Catalog of Tens of Thousands of Viruses from Human Metagenomes Reveals Hidden Associations with Chronic Diseases.</title>
        <authorList>
            <person name="Tisza M.J."/>
            <person name="Buck C.B."/>
        </authorList>
    </citation>
    <scope>NUCLEOTIDE SEQUENCE</scope>
    <source>
        <strain evidence="1">CtGfF74</strain>
    </source>
</reference>
<sequence length="151" mass="16870">MNHSDLQLSNNEIDKLIDSAIDFIRKQPNVYGTLTKGLESEYRKEIKQAYQKGFSGLADGTILDRNPKNRNNYVIKENGGAAMYKFTPNSKQTHVITDMEKQYSRHGAIGGMGGVVVGDKGNKIKDISLNLDKKRGYTRRAILLKLIPGRG</sequence>
<proteinExistence type="predicted"/>
<name>A0A8S5NL89_9CAUD</name>